<keyword evidence="2" id="KW-1185">Reference proteome</keyword>
<evidence type="ECO:0000313" key="1">
    <source>
        <dbReference type="EMBL" id="KRX19684.1"/>
    </source>
</evidence>
<comment type="caution">
    <text evidence="1">The sequence shown here is derived from an EMBL/GenBank/DDBJ whole genome shotgun (WGS) entry which is preliminary data.</text>
</comment>
<proteinExistence type="predicted"/>
<dbReference type="EMBL" id="JYDL01000056">
    <property type="protein sequence ID" value="KRX19684.1"/>
    <property type="molecule type" value="Genomic_DNA"/>
</dbReference>
<dbReference type="Proteomes" id="UP000054630">
    <property type="component" value="Unassembled WGS sequence"/>
</dbReference>
<accession>A0A0V0RZ05</accession>
<sequence>MKGVHAVCGNSLTPKRQGCFRLSGGKRSWRFLPPAEVHTQLLTFCVWQTLVKVRLRYYLPQERDDVNYFCLAWDPCAARTALSRKLHASMQLQPVSHPFQPVDMDVVILMEETRYGNHYILCDLSQFKQFILDVAGGVHSADHAGAHGSYCTD</sequence>
<name>A0A0V0RZ05_9BILA</name>
<dbReference type="STRING" id="6336.A0A0V0RZ05"/>
<evidence type="ECO:0000313" key="2">
    <source>
        <dbReference type="Proteomes" id="UP000054630"/>
    </source>
</evidence>
<dbReference type="AlphaFoldDB" id="A0A0V0RZ05"/>
<gene>
    <name evidence="1" type="ORF">T07_14644</name>
</gene>
<organism evidence="1 2">
    <name type="scientific">Trichinella nelsoni</name>
    <dbReference type="NCBI Taxonomy" id="6336"/>
    <lineage>
        <taxon>Eukaryota</taxon>
        <taxon>Metazoa</taxon>
        <taxon>Ecdysozoa</taxon>
        <taxon>Nematoda</taxon>
        <taxon>Enoplea</taxon>
        <taxon>Dorylaimia</taxon>
        <taxon>Trichinellida</taxon>
        <taxon>Trichinellidae</taxon>
        <taxon>Trichinella</taxon>
    </lineage>
</organism>
<reference evidence="1 2" key="1">
    <citation type="submission" date="2015-01" db="EMBL/GenBank/DDBJ databases">
        <title>Evolution of Trichinella species and genotypes.</title>
        <authorList>
            <person name="Korhonen P.K."/>
            <person name="Edoardo P."/>
            <person name="Giuseppe L.R."/>
            <person name="Gasser R.B."/>
        </authorList>
    </citation>
    <scope>NUCLEOTIDE SEQUENCE [LARGE SCALE GENOMIC DNA]</scope>
    <source>
        <strain evidence="1">ISS37</strain>
    </source>
</reference>
<protein>
    <submittedName>
        <fullName evidence="1">Uncharacterized protein</fullName>
    </submittedName>
</protein>
<dbReference type="OrthoDB" id="10575287at2759"/>